<dbReference type="AlphaFoldDB" id="A0A1K0FH38"/>
<evidence type="ECO:0000313" key="3">
    <source>
        <dbReference type="Proteomes" id="UP000182486"/>
    </source>
</evidence>
<protein>
    <recommendedName>
        <fullName evidence="1">Pyrrolo-quinoline quinone repeat domain-containing protein</fullName>
    </recommendedName>
</protein>
<keyword evidence="3" id="KW-1185">Reference proteome</keyword>
<name>A0A1K0FH38_9ACTN</name>
<reference evidence="2 3" key="1">
    <citation type="submission" date="2016-09" db="EMBL/GenBank/DDBJ databases">
        <title>Couchioplanes caeruleus draft genome sequence.</title>
        <authorList>
            <person name="Sheehan J."/>
            <person name="Caffrey P."/>
        </authorList>
    </citation>
    <scope>NUCLEOTIDE SEQUENCE [LARGE SCALE GENOMIC DNA]</scope>
    <source>
        <strain evidence="2 3">DSM 43634</strain>
    </source>
</reference>
<dbReference type="EMBL" id="MEIA01000246">
    <property type="protein sequence ID" value="OJF12040.1"/>
    <property type="molecule type" value="Genomic_DNA"/>
</dbReference>
<dbReference type="Proteomes" id="UP000182486">
    <property type="component" value="Unassembled WGS sequence"/>
</dbReference>
<dbReference type="Pfam" id="PF13360">
    <property type="entry name" value="PQQ_2"/>
    <property type="match status" value="1"/>
</dbReference>
<proteinExistence type="predicted"/>
<gene>
    <name evidence="2" type="ORF">BG844_22830</name>
</gene>
<dbReference type="InterPro" id="IPR015943">
    <property type="entry name" value="WD40/YVTN_repeat-like_dom_sf"/>
</dbReference>
<dbReference type="RefSeq" id="WP_071807393.1">
    <property type="nucleotide sequence ID" value="NZ_MEIA01000246.1"/>
</dbReference>
<dbReference type="SUPFAM" id="SSF50998">
    <property type="entry name" value="Quinoprotein alcohol dehydrogenase-like"/>
    <property type="match status" value="1"/>
</dbReference>
<evidence type="ECO:0000259" key="1">
    <source>
        <dbReference type="Pfam" id="PF13360"/>
    </source>
</evidence>
<feature type="domain" description="Pyrrolo-quinoline quinone repeat" evidence="1">
    <location>
        <begin position="181"/>
        <end position="321"/>
    </location>
</feature>
<dbReference type="InterPro" id="IPR002372">
    <property type="entry name" value="PQQ_rpt_dom"/>
</dbReference>
<dbReference type="Gene3D" id="2.130.10.10">
    <property type="entry name" value="YVTN repeat-like/Quinoprotein amine dehydrogenase"/>
    <property type="match status" value="1"/>
</dbReference>
<evidence type="ECO:0000313" key="2">
    <source>
        <dbReference type="EMBL" id="OJF12040.1"/>
    </source>
</evidence>
<dbReference type="InterPro" id="IPR011047">
    <property type="entry name" value="Quinoprotein_ADH-like_sf"/>
</dbReference>
<accession>A0A1K0FH38</accession>
<sequence length="438" mass="45129">MAAETFGGATVVIDLGLSRGEPDEYASPRRATVPRWFPAVLIAVIVLLGSAASAAPPPPALSPVLSVRIGPADPYTLTAGGDLLAQSLGTLAAYDLGDGRMRWEAGSEAPSYRLRIGGGLVLLRPYAGSGRVDRGTTAVSLADGSARWRRSGSVVTVAGSDTLLAVTTVRSYSGPGRRVQGAVEAVEPATGRTRWGVTVPSTAVLLGLPGAAGRPARMLLVHDNRTAAVHDLATGAMLTHAELPAADYGPDNPVVAGGLLLLRHPATDGRAVTAFDPDLRRRWTRPAGSAYGVVPCGELACLAEADGVRAVDPADGAEAWFRPGWRGVEQRGGLVIASGSAAGETDLVGIVDPATGRVLTDLRGWRLVSGTGGDHLLVTRSTGAGARTMVAVVTPGEARPRLLSDLPDGTGDCQAGPGRLVCRSTSGELKIWAYERRG</sequence>
<comment type="caution">
    <text evidence="2">The sequence shown here is derived from an EMBL/GenBank/DDBJ whole genome shotgun (WGS) entry which is preliminary data.</text>
</comment>
<organism evidence="2 3">
    <name type="scientific">Couchioplanes caeruleus subsp. caeruleus</name>
    <dbReference type="NCBI Taxonomy" id="56427"/>
    <lineage>
        <taxon>Bacteria</taxon>
        <taxon>Bacillati</taxon>
        <taxon>Actinomycetota</taxon>
        <taxon>Actinomycetes</taxon>
        <taxon>Micromonosporales</taxon>
        <taxon>Micromonosporaceae</taxon>
        <taxon>Couchioplanes</taxon>
    </lineage>
</organism>